<reference evidence="1" key="1">
    <citation type="submission" date="2018-02" db="EMBL/GenBank/DDBJ databases">
        <title>Rhizophora mucronata_Transcriptome.</title>
        <authorList>
            <person name="Meera S.P."/>
            <person name="Sreeshan A."/>
            <person name="Augustine A."/>
        </authorList>
    </citation>
    <scope>NUCLEOTIDE SEQUENCE</scope>
    <source>
        <tissue evidence="1">Leaf</tissue>
    </source>
</reference>
<proteinExistence type="predicted"/>
<dbReference type="EMBL" id="GGEC01067095">
    <property type="protein sequence ID" value="MBX47579.1"/>
    <property type="molecule type" value="Transcribed_RNA"/>
</dbReference>
<organism evidence="1">
    <name type="scientific">Rhizophora mucronata</name>
    <name type="common">Asiatic mangrove</name>
    <dbReference type="NCBI Taxonomy" id="61149"/>
    <lineage>
        <taxon>Eukaryota</taxon>
        <taxon>Viridiplantae</taxon>
        <taxon>Streptophyta</taxon>
        <taxon>Embryophyta</taxon>
        <taxon>Tracheophyta</taxon>
        <taxon>Spermatophyta</taxon>
        <taxon>Magnoliopsida</taxon>
        <taxon>eudicotyledons</taxon>
        <taxon>Gunneridae</taxon>
        <taxon>Pentapetalae</taxon>
        <taxon>rosids</taxon>
        <taxon>fabids</taxon>
        <taxon>Malpighiales</taxon>
        <taxon>Rhizophoraceae</taxon>
        <taxon>Rhizophora</taxon>
    </lineage>
</organism>
<name>A0A2P2NYV2_RHIMU</name>
<evidence type="ECO:0000313" key="1">
    <source>
        <dbReference type="EMBL" id="MBX47579.1"/>
    </source>
</evidence>
<accession>A0A2P2NYV2</accession>
<dbReference type="AlphaFoldDB" id="A0A2P2NYV2"/>
<sequence>MVDLLLILEANKLKTKYVTSPIIPKKLAGKFMESQQIGSHATNANPTAQLMLQNYSMMLKSEIN</sequence>
<protein>
    <submittedName>
        <fullName evidence="1">Uncharacterized protein</fullName>
    </submittedName>
</protein>